<evidence type="ECO:0000313" key="3">
    <source>
        <dbReference type="Proteomes" id="UP000663586"/>
    </source>
</evidence>
<dbReference type="EMBL" id="CP064786">
    <property type="protein sequence ID" value="QSG02632.1"/>
    <property type="molecule type" value="Genomic_DNA"/>
</dbReference>
<protein>
    <submittedName>
        <fullName evidence="2">Uncharacterized protein</fullName>
    </submittedName>
</protein>
<feature type="region of interest" description="Disordered" evidence="1">
    <location>
        <begin position="1"/>
        <end position="47"/>
    </location>
</feature>
<dbReference type="KEGG" id="hara:AArcS_1417"/>
<dbReference type="RefSeq" id="WP_238479776.1">
    <property type="nucleotide sequence ID" value="NZ_CP064786.1"/>
</dbReference>
<dbReference type="Proteomes" id="UP000663586">
    <property type="component" value="Chromosome"/>
</dbReference>
<gene>
    <name evidence="2" type="ORF">AArcS_1417</name>
</gene>
<organism evidence="2 3">
    <name type="scientific">Natranaeroarchaeum sulfidigenes</name>
    <dbReference type="NCBI Taxonomy" id="2784880"/>
    <lineage>
        <taxon>Archaea</taxon>
        <taxon>Methanobacteriati</taxon>
        <taxon>Methanobacteriota</taxon>
        <taxon>Stenosarchaea group</taxon>
        <taxon>Halobacteria</taxon>
        <taxon>Halobacteriales</taxon>
        <taxon>Natronoarchaeaceae</taxon>
        <taxon>Natranaeroarchaeum</taxon>
    </lineage>
</organism>
<keyword evidence="3" id="KW-1185">Reference proteome</keyword>
<reference evidence="2" key="1">
    <citation type="submission" date="2020-11" db="EMBL/GenBank/DDBJ databases">
        <title>Carbohydrate-dependent, anaerobic sulfur respiration: A novel catabolism in halophilic archaea.</title>
        <authorList>
            <person name="Sorokin D.Y."/>
            <person name="Messina E."/>
            <person name="Smedile F."/>
            <person name="La Cono V."/>
            <person name="Hallsworth J.E."/>
            <person name="Yakimov M.M."/>
        </authorList>
    </citation>
    <scope>NUCLEOTIDE SEQUENCE</scope>
    <source>
        <strain evidence="2">AArc-S</strain>
    </source>
</reference>
<name>A0A897MQC4_9EURY</name>
<evidence type="ECO:0000256" key="1">
    <source>
        <dbReference type="SAM" id="MobiDB-lite"/>
    </source>
</evidence>
<proteinExistence type="predicted"/>
<sequence>MSGPDQLTPKEIIDDERGPEVLTASEIIGDQLDSDEARTNEGEKRPREDWLWLDKEKLDRKEIVAAQSRS</sequence>
<dbReference type="GeneID" id="70684800"/>
<evidence type="ECO:0000313" key="2">
    <source>
        <dbReference type="EMBL" id="QSG02632.1"/>
    </source>
</evidence>
<accession>A0A897MQC4</accession>
<feature type="compositionally biased region" description="Basic and acidic residues" evidence="1">
    <location>
        <begin position="35"/>
        <end position="47"/>
    </location>
</feature>
<dbReference type="AlphaFoldDB" id="A0A897MQC4"/>